<dbReference type="InterPro" id="IPR038734">
    <property type="entry name" value="YhaN_AAA"/>
</dbReference>
<feature type="coiled-coil region" evidence="1">
    <location>
        <begin position="204"/>
        <end position="295"/>
    </location>
</feature>
<evidence type="ECO:0000256" key="1">
    <source>
        <dbReference type="SAM" id="Coils"/>
    </source>
</evidence>
<accession>A9IP91</accession>
<dbReference type="GO" id="GO:0016887">
    <property type="term" value="F:ATP hydrolysis activity"/>
    <property type="evidence" value="ECO:0007669"/>
    <property type="project" value="InterPro"/>
</dbReference>
<feature type="domain" description="YhaN AAA" evidence="2">
    <location>
        <begin position="1"/>
        <end position="47"/>
    </location>
</feature>
<dbReference type="Pfam" id="PF13514">
    <property type="entry name" value="AAA_27"/>
    <property type="match status" value="1"/>
</dbReference>
<dbReference type="SUPFAM" id="SSF52540">
    <property type="entry name" value="P-loop containing nucleoside triphosphate hydrolases"/>
    <property type="match status" value="1"/>
</dbReference>
<dbReference type="InterPro" id="IPR027417">
    <property type="entry name" value="P-loop_NTPase"/>
</dbReference>
<dbReference type="Gene3D" id="3.40.50.300">
    <property type="entry name" value="P-loop containing nucleotide triphosphate hydrolases"/>
    <property type="match status" value="2"/>
</dbReference>
<dbReference type="PANTHER" id="PTHR41259">
    <property type="entry name" value="DOUBLE-STRAND BREAK REPAIR RAD50 ATPASE, PUTATIVE-RELATED"/>
    <property type="match status" value="1"/>
</dbReference>
<dbReference type="GO" id="GO:0006302">
    <property type="term" value="P:double-strand break repair"/>
    <property type="evidence" value="ECO:0007669"/>
    <property type="project" value="InterPro"/>
</dbReference>
<evidence type="ECO:0000313" key="3">
    <source>
        <dbReference type="EMBL" id="CAP42918.1"/>
    </source>
</evidence>
<protein>
    <submittedName>
        <fullName evidence="3">GTP-binding protein</fullName>
    </submittedName>
</protein>
<organism evidence="3 4">
    <name type="scientific">Bordetella petrii (strain ATCC BAA-461 / DSM 12804 / CCUG 43448 / CIP 107267 / Se-1111R)</name>
    <dbReference type="NCBI Taxonomy" id="340100"/>
    <lineage>
        <taxon>Bacteria</taxon>
        <taxon>Pseudomonadati</taxon>
        <taxon>Pseudomonadota</taxon>
        <taxon>Betaproteobacteria</taxon>
        <taxon>Burkholderiales</taxon>
        <taxon>Alcaligenaceae</taxon>
        <taxon>Bordetella</taxon>
    </lineage>
</organism>
<dbReference type="EMBL" id="AM902716">
    <property type="protein sequence ID" value="CAP42918.1"/>
    <property type="molecule type" value="Genomic_DNA"/>
</dbReference>
<dbReference type="PANTHER" id="PTHR41259:SF1">
    <property type="entry name" value="DOUBLE-STRAND BREAK REPAIR RAD50 ATPASE, PUTATIVE-RELATED"/>
    <property type="match status" value="1"/>
</dbReference>
<gene>
    <name evidence="3" type="ordered locus">Bpet2576</name>
</gene>
<proteinExistence type="predicted"/>
<dbReference type="STRING" id="94624.Bpet2576"/>
<evidence type="ECO:0000259" key="2">
    <source>
        <dbReference type="Pfam" id="PF13514"/>
    </source>
</evidence>
<keyword evidence="1" id="KW-0175">Coiled coil</keyword>
<reference evidence="3 4" key="1">
    <citation type="journal article" date="2008" name="BMC Genomics">
        <title>The missing link: Bordetella petrii is endowed with both the metabolic versatility of environmental bacteria and virulence traits of pathogenic Bordetellae.</title>
        <authorList>
            <person name="Gross R."/>
            <person name="Guzman C.A."/>
            <person name="Sebaihia M."/>
            <person name="Martins Dos Santos V.A."/>
            <person name="Pieper D.H."/>
            <person name="Koebnik R."/>
            <person name="Lechner M."/>
            <person name="Bartels D."/>
            <person name="Buhrmester J."/>
            <person name="Choudhuri J.V."/>
            <person name="Ebensen T."/>
            <person name="Gaigalat L."/>
            <person name="Herrmann S."/>
            <person name="Khachane A.N."/>
            <person name="Larisch C."/>
            <person name="Link S."/>
            <person name="Linke B."/>
            <person name="Meyer F."/>
            <person name="Mormann S."/>
            <person name="Nakunst D."/>
            <person name="Rueckert C."/>
            <person name="Schneiker-Bekel S."/>
            <person name="Schulze K."/>
            <person name="Vorhoelter F.J."/>
            <person name="Yevsa T."/>
            <person name="Engle J.T."/>
            <person name="Goldman W.E."/>
            <person name="Puehler A."/>
            <person name="Goebel U.B."/>
            <person name="Goesmann A."/>
            <person name="Bloecker H."/>
            <person name="Kaiser O."/>
            <person name="Martinez-Arias R."/>
        </authorList>
    </citation>
    <scope>NUCLEOTIDE SEQUENCE [LARGE SCALE GENOMIC DNA]</scope>
    <source>
        <strain evidence="4">ATCC BAA-461 / DSM 12804 / CCUG 43448 / CIP 107267 / Se-1111R</strain>
    </source>
</reference>
<dbReference type="Proteomes" id="UP000001225">
    <property type="component" value="Chromosome"/>
</dbReference>
<name>A9IP91_BORPD</name>
<sequence length="874" mass="95885">MKLRRIALEEFRKFRGAAVLDDLADGLNVIAGPNEAGKSTFVAAIRAAFLERYKTTKVAGLAPWGAQGARPSVEIEFEHGGRRYLLRKSFLSRARCELLVDDGAERHEGEAAENTLAGLLGFEFSAKGTSRPEHGGIPGLLWIQQGEGQNLAEPAGHAQGHLREALTRLTGELASADGDYLYERIETERAALRDARSGRPKGAYKEAEDASQRAAQAAEALAAAKRALDADVDRLAALRRDHDKAQHEQPWLDFEQRAAQARARLAEIDREREALAGLQRELAQADDTLALLHDQVERDQRDSAALRELRAQAEAASAGLEPARAALQRALQRQQQADEQLAHCHAQVAAAQQAAQRRDCDEQLQRLDRELQRLDEAIAQAGKFAQQIDALQRDVAGLAIDEAGLRGLRELEQRIAHLQVQQRAGATRLEHRLEAGRRIDMGESALTDSGEVLLAEATELRIPGVGTLRIEPGGRDLPAVLAALHTAQAERQGLLARLGAVSLAEAETRAAAHERARRDLDMARQHLRIQAPEGVDALRAAQRQAHERRAQLQALRAGLPDAAAPVSLEQAQQALRAATAEAGHAAQEVVSARTALDTQQASTQVLQAQWTARQGEFDAAGRAAQREQRGARLVEARARRDTLAQRAQAAQAALQAHQPEIIEQDARRFEQSAALARDAHQRRHAELLQLQGKLEQAQAQGLGEQLLQAQADAQRLARRRDEFAMRARALDLLWQLVGERRAAATQRLLDPLARRLQHYVGLLFPGAQWRLDDALMPAALARGKGDDAIEMLSFGTREQLGVLARLAYADLLQQAGRPTLLVLDDTLVHADDSRRELMKRALYDAASRHQVLLFTCHAEAWQDMGVGVREVPAA</sequence>
<dbReference type="eggNOG" id="COG0419">
    <property type="taxonomic scope" value="Bacteria"/>
</dbReference>
<keyword evidence="4" id="KW-1185">Reference proteome</keyword>
<dbReference type="KEGG" id="bpt:Bpet2576"/>
<feature type="coiled-coil region" evidence="1">
    <location>
        <begin position="350"/>
        <end position="394"/>
    </location>
</feature>
<dbReference type="AlphaFoldDB" id="A9IP91"/>
<evidence type="ECO:0000313" key="4">
    <source>
        <dbReference type="Proteomes" id="UP000001225"/>
    </source>
</evidence>